<dbReference type="Gene3D" id="1.10.150.50">
    <property type="entry name" value="Transcription Factor, Ets-1"/>
    <property type="match status" value="1"/>
</dbReference>
<feature type="region of interest" description="Disordered" evidence="4">
    <location>
        <begin position="78"/>
        <end position="122"/>
    </location>
</feature>
<dbReference type="Gene3D" id="1.10.30.10">
    <property type="entry name" value="High mobility group box domain"/>
    <property type="match status" value="1"/>
</dbReference>
<evidence type="ECO:0000256" key="4">
    <source>
        <dbReference type="SAM" id="MobiDB-lite"/>
    </source>
</evidence>
<dbReference type="SMART" id="SM00454">
    <property type="entry name" value="SAM"/>
    <property type="match status" value="1"/>
</dbReference>
<sequence>MSDLAVNLERLGLEQYLDLFISEGFDTWDTLTDIQETDFDSLNVKLGHRRKLQRAIAEYRGIPFERVVGSVSQEGLPDVGRSLETGVAGSTETERPFGPPPEAKRKYRRHPKPDENAPERPPSAYVIFSNRIREEVKDQNLSFTQIAKLVGDRWQKLDPAGKEPFEAQASTAKERYNVQLSAYRKTDHYKEYMAYLADFKAKHGPTAEAKRPKLEQESSGSIISSKSFEANPEATVPSSGHFRGGSMGSSASSPFIGGATHSLGSGSSVPQRPPLPSSRSGSPPSGQQSREYFRPGLISSQSSVSDESATVRSEVPDTVLRTAGLTLGAASATPPLPNLPPSASSVDPALPTDPLARSRVSYFMQQQQQPQVPLPMPTIGPGALLYQQNLPSPTIQEASWKTRPPEFRGYQENPRALPSSFPFPSPSREPLSPTQLPPILSQERPSELHQGPSSRILPPPRAPSGGALTLPHLGRAMEQPRPLTTEPLQIRQGPDDGRLPLNRSESDAANALAGLATGALRSDSSTPQGQKRPQQPPRRSP</sequence>
<proteinExistence type="predicted"/>
<evidence type="ECO:0000256" key="2">
    <source>
        <dbReference type="ARBA" id="ARBA00023242"/>
    </source>
</evidence>
<dbReference type="SMART" id="SM00398">
    <property type="entry name" value="HMG"/>
    <property type="match status" value="1"/>
</dbReference>
<dbReference type="Pfam" id="PF00505">
    <property type="entry name" value="HMG_box"/>
    <property type="match status" value="1"/>
</dbReference>
<evidence type="ECO:0000313" key="6">
    <source>
        <dbReference type="EMBL" id="KAJ9606397.1"/>
    </source>
</evidence>
<evidence type="ECO:0000256" key="1">
    <source>
        <dbReference type="ARBA" id="ARBA00023125"/>
    </source>
</evidence>
<reference evidence="6" key="1">
    <citation type="submission" date="2022-10" db="EMBL/GenBank/DDBJ databases">
        <title>Culturing micro-colonial fungi from biological soil crusts in the Mojave desert and describing Neophaeococcomyces mojavensis, and introducing the new genera and species Taxawa tesnikishii.</title>
        <authorList>
            <person name="Kurbessoian T."/>
            <person name="Stajich J.E."/>
        </authorList>
    </citation>
    <scope>NUCLEOTIDE SEQUENCE</scope>
    <source>
        <strain evidence="6">TK_41</strain>
    </source>
</reference>
<name>A0AA39CFM9_9EURO</name>
<feature type="region of interest" description="Disordered" evidence="4">
    <location>
        <begin position="405"/>
        <end position="541"/>
    </location>
</feature>
<protein>
    <recommendedName>
        <fullName evidence="5">HMG box domain-containing protein</fullName>
    </recommendedName>
</protein>
<dbReference type="SUPFAM" id="SSF47769">
    <property type="entry name" value="SAM/Pointed domain"/>
    <property type="match status" value="1"/>
</dbReference>
<feature type="region of interest" description="Disordered" evidence="4">
    <location>
        <begin position="207"/>
        <end position="292"/>
    </location>
</feature>
<feature type="compositionally biased region" description="Low complexity" evidence="4">
    <location>
        <begin position="218"/>
        <end position="227"/>
    </location>
</feature>
<evidence type="ECO:0000259" key="5">
    <source>
        <dbReference type="PROSITE" id="PS50118"/>
    </source>
</evidence>
<dbReference type="PANTHER" id="PTHR46040:SF3">
    <property type="entry name" value="HIGH MOBILITY GROUP PROTEIN 2"/>
    <property type="match status" value="1"/>
</dbReference>
<dbReference type="InterPro" id="IPR036910">
    <property type="entry name" value="HMG_box_dom_sf"/>
</dbReference>
<dbReference type="AlphaFoldDB" id="A0AA39CFM9"/>
<dbReference type="GO" id="GO:0005634">
    <property type="term" value="C:nucleus"/>
    <property type="evidence" value="ECO:0007669"/>
    <property type="project" value="UniProtKB-UniRule"/>
</dbReference>
<dbReference type="GO" id="GO:0003677">
    <property type="term" value="F:DNA binding"/>
    <property type="evidence" value="ECO:0007669"/>
    <property type="project" value="UniProtKB-UniRule"/>
</dbReference>
<dbReference type="EMBL" id="JAPDRK010000014">
    <property type="protein sequence ID" value="KAJ9606397.1"/>
    <property type="molecule type" value="Genomic_DNA"/>
</dbReference>
<dbReference type="SUPFAM" id="SSF47095">
    <property type="entry name" value="HMG-box"/>
    <property type="match status" value="1"/>
</dbReference>
<dbReference type="GO" id="GO:0010468">
    <property type="term" value="P:regulation of gene expression"/>
    <property type="evidence" value="ECO:0007669"/>
    <property type="project" value="TreeGrafter"/>
</dbReference>
<dbReference type="Proteomes" id="UP001172673">
    <property type="component" value="Unassembled WGS sequence"/>
</dbReference>
<keyword evidence="7" id="KW-1185">Reference proteome</keyword>
<feature type="compositionally biased region" description="Low complexity" evidence="4">
    <location>
        <begin position="508"/>
        <end position="520"/>
    </location>
</feature>
<dbReference type="InterPro" id="IPR001660">
    <property type="entry name" value="SAM"/>
</dbReference>
<feature type="DNA-binding region" description="HMG box" evidence="3">
    <location>
        <begin position="118"/>
        <end position="184"/>
    </location>
</feature>
<keyword evidence="1 3" id="KW-0238">DNA-binding</keyword>
<comment type="caution">
    <text evidence="6">The sequence shown here is derived from an EMBL/GenBank/DDBJ whole genome shotgun (WGS) entry which is preliminary data.</text>
</comment>
<dbReference type="PROSITE" id="PS50118">
    <property type="entry name" value="HMG_BOX_2"/>
    <property type="match status" value="1"/>
</dbReference>
<dbReference type="InterPro" id="IPR013761">
    <property type="entry name" value="SAM/pointed_sf"/>
</dbReference>
<dbReference type="InterPro" id="IPR051965">
    <property type="entry name" value="ChromReg_NeuronalGeneExpr"/>
</dbReference>
<feature type="domain" description="HMG box" evidence="5">
    <location>
        <begin position="118"/>
        <end position="184"/>
    </location>
</feature>
<accession>A0AA39CFM9</accession>
<keyword evidence="2 3" id="KW-0539">Nucleus</keyword>
<organism evidence="6 7">
    <name type="scientific">Cladophialophora chaetospira</name>
    <dbReference type="NCBI Taxonomy" id="386627"/>
    <lineage>
        <taxon>Eukaryota</taxon>
        <taxon>Fungi</taxon>
        <taxon>Dikarya</taxon>
        <taxon>Ascomycota</taxon>
        <taxon>Pezizomycotina</taxon>
        <taxon>Eurotiomycetes</taxon>
        <taxon>Chaetothyriomycetidae</taxon>
        <taxon>Chaetothyriales</taxon>
        <taxon>Herpotrichiellaceae</taxon>
        <taxon>Cladophialophora</taxon>
    </lineage>
</organism>
<dbReference type="CDD" id="cd09487">
    <property type="entry name" value="SAM_superfamily"/>
    <property type="match status" value="1"/>
</dbReference>
<dbReference type="PANTHER" id="PTHR46040">
    <property type="entry name" value="HIGH MOBILITY GROUP PROTEIN 2"/>
    <property type="match status" value="1"/>
</dbReference>
<dbReference type="InterPro" id="IPR009071">
    <property type="entry name" value="HMG_box_dom"/>
</dbReference>
<gene>
    <name evidence="6" type="ORF">H2200_009358</name>
</gene>
<dbReference type="Pfam" id="PF00536">
    <property type="entry name" value="SAM_1"/>
    <property type="match status" value="1"/>
</dbReference>
<feature type="compositionally biased region" description="Low complexity" evidence="4">
    <location>
        <begin position="277"/>
        <end position="290"/>
    </location>
</feature>
<evidence type="ECO:0000313" key="7">
    <source>
        <dbReference type="Proteomes" id="UP001172673"/>
    </source>
</evidence>
<evidence type="ECO:0000256" key="3">
    <source>
        <dbReference type="PROSITE-ProRule" id="PRU00267"/>
    </source>
</evidence>